<evidence type="ECO:0000256" key="15">
    <source>
        <dbReference type="PIRSR" id="PIRSR001365-2"/>
    </source>
</evidence>
<dbReference type="SUPFAM" id="SSF51569">
    <property type="entry name" value="Aldolase"/>
    <property type="match status" value="1"/>
</dbReference>
<gene>
    <name evidence="12" type="primary">dapA</name>
    <name evidence="16" type="ORF">RV00_GL002730</name>
</gene>
<dbReference type="CDD" id="cd00950">
    <property type="entry name" value="DHDPS"/>
    <property type="match status" value="1"/>
</dbReference>
<dbReference type="NCBIfam" id="TIGR00674">
    <property type="entry name" value="dapA"/>
    <property type="match status" value="1"/>
</dbReference>
<dbReference type="EC" id="4.3.3.7" evidence="4 12"/>
<dbReference type="InterPro" id="IPR020624">
    <property type="entry name" value="Schiff_base-form_aldolases_CS"/>
</dbReference>
<dbReference type="InterPro" id="IPR005263">
    <property type="entry name" value="DapA"/>
</dbReference>
<name>A0A1L8SU55_9ENTE</name>
<organism evidence="16 17">
    <name type="scientific">Enterococcus devriesei</name>
    <dbReference type="NCBI Taxonomy" id="319970"/>
    <lineage>
        <taxon>Bacteria</taxon>
        <taxon>Bacillati</taxon>
        <taxon>Bacillota</taxon>
        <taxon>Bacilli</taxon>
        <taxon>Lactobacillales</taxon>
        <taxon>Enterococcaceae</taxon>
        <taxon>Enterococcus</taxon>
    </lineage>
</organism>
<evidence type="ECO:0000256" key="5">
    <source>
        <dbReference type="ARBA" id="ARBA00022490"/>
    </source>
</evidence>
<dbReference type="PIRSF" id="PIRSF001365">
    <property type="entry name" value="DHDPS"/>
    <property type="match status" value="1"/>
</dbReference>
<comment type="subunit">
    <text evidence="12">Homotetramer; dimer of dimers.</text>
</comment>
<evidence type="ECO:0000256" key="12">
    <source>
        <dbReference type="HAMAP-Rule" id="MF_00418"/>
    </source>
</evidence>
<comment type="caution">
    <text evidence="16">The sequence shown here is derived from an EMBL/GenBank/DDBJ whole genome shotgun (WGS) entry which is preliminary data.</text>
</comment>
<dbReference type="InterPro" id="IPR013785">
    <property type="entry name" value="Aldolase_TIM"/>
</dbReference>
<proteinExistence type="inferred from homology"/>
<keyword evidence="9 12" id="KW-0456">Lyase</keyword>
<evidence type="ECO:0000256" key="9">
    <source>
        <dbReference type="ARBA" id="ARBA00023239"/>
    </source>
</evidence>
<feature type="binding site" evidence="12 15">
    <location>
        <position position="211"/>
    </location>
    <ligand>
        <name>pyruvate</name>
        <dbReference type="ChEBI" id="CHEBI:15361"/>
    </ligand>
</feature>
<comment type="similarity">
    <text evidence="3 12 13">Belongs to the DapA family.</text>
</comment>
<dbReference type="PANTHER" id="PTHR12128:SF66">
    <property type="entry name" value="4-HYDROXY-2-OXOGLUTARATE ALDOLASE, MITOCHONDRIAL"/>
    <property type="match status" value="1"/>
</dbReference>
<evidence type="ECO:0000256" key="11">
    <source>
        <dbReference type="ARBA" id="ARBA00047836"/>
    </source>
</evidence>
<keyword evidence="8 12" id="KW-0457">Lysine biosynthesis</keyword>
<dbReference type="STRING" id="319970.RV00_GL002730"/>
<comment type="function">
    <text evidence="1 12">Catalyzes the condensation of (S)-aspartate-beta-semialdehyde [(S)-ASA] and pyruvate to 4-hydroxy-tetrahydrodipicolinate (HTPA).</text>
</comment>
<evidence type="ECO:0000256" key="10">
    <source>
        <dbReference type="ARBA" id="ARBA00023270"/>
    </source>
</evidence>
<dbReference type="EMBL" id="JXKM01000006">
    <property type="protein sequence ID" value="OJG35545.1"/>
    <property type="molecule type" value="Genomic_DNA"/>
</dbReference>
<comment type="catalytic activity">
    <reaction evidence="11 12">
        <text>L-aspartate 4-semialdehyde + pyruvate = (2S,4S)-4-hydroxy-2,3,4,5-tetrahydrodipicolinate + H2O + H(+)</text>
        <dbReference type="Rhea" id="RHEA:34171"/>
        <dbReference type="ChEBI" id="CHEBI:15361"/>
        <dbReference type="ChEBI" id="CHEBI:15377"/>
        <dbReference type="ChEBI" id="CHEBI:15378"/>
        <dbReference type="ChEBI" id="CHEBI:67139"/>
        <dbReference type="ChEBI" id="CHEBI:537519"/>
        <dbReference type="EC" id="4.3.3.7"/>
    </reaction>
</comment>
<comment type="pathway">
    <text evidence="2 12">Amino-acid biosynthesis; L-lysine biosynthesis via DAP pathway; (S)-tetrahydrodipicolinate from L-aspartate: step 3/4.</text>
</comment>
<keyword evidence="7 12" id="KW-0220">Diaminopimelate biosynthesis</keyword>
<dbReference type="PANTHER" id="PTHR12128">
    <property type="entry name" value="DIHYDRODIPICOLINATE SYNTHASE"/>
    <property type="match status" value="1"/>
</dbReference>
<comment type="caution">
    <text evidence="12">Was originally thought to be a dihydrodipicolinate synthase (DHDPS), catalyzing the condensation of (S)-aspartate-beta-semialdehyde [(S)-ASA] and pyruvate to dihydrodipicolinate (DHDP). However, it was shown in E.coli that the product of the enzymatic reaction is not dihydrodipicolinate but in fact (4S)-4-hydroxy-2,3,4,5-tetrahydro-(2S)-dipicolinic acid (HTPA), and that the consecutive dehydration reaction leading to DHDP is not spontaneous but catalyzed by DapB.</text>
</comment>
<feature type="binding site" evidence="12 15">
    <location>
        <position position="53"/>
    </location>
    <ligand>
        <name>pyruvate</name>
        <dbReference type="ChEBI" id="CHEBI:15361"/>
    </ligand>
</feature>
<evidence type="ECO:0000313" key="17">
    <source>
        <dbReference type="Proteomes" id="UP000183700"/>
    </source>
</evidence>
<evidence type="ECO:0000256" key="4">
    <source>
        <dbReference type="ARBA" id="ARBA00012086"/>
    </source>
</evidence>
<feature type="site" description="Part of a proton relay during catalysis" evidence="12">
    <location>
        <position position="115"/>
    </location>
</feature>
<feature type="active site" description="Proton donor/acceptor" evidence="12 14">
    <location>
        <position position="141"/>
    </location>
</feature>
<comment type="subcellular location">
    <subcellularLocation>
        <location evidence="12">Cytoplasm</location>
    </subcellularLocation>
</comment>
<feature type="site" description="Part of a proton relay during catalysis" evidence="12">
    <location>
        <position position="52"/>
    </location>
</feature>
<dbReference type="InterPro" id="IPR002220">
    <property type="entry name" value="DapA-like"/>
</dbReference>
<dbReference type="UniPathway" id="UPA00034">
    <property type="reaction ID" value="UER00017"/>
</dbReference>
<dbReference type="HAMAP" id="MF_00418">
    <property type="entry name" value="DapA"/>
    <property type="match status" value="1"/>
</dbReference>
<dbReference type="PRINTS" id="PR00146">
    <property type="entry name" value="DHPICSNTHASE"/>
</dbReference>
<evidence type="ECO:0000256" key="14">
    <source>
        <dbReference type="PIRSR" id="PIRSR001365-1"/>
    </source>
</evidence>
<dbReference type="AlphaFoldDB" id="A0A1L8SU55"/>
<dbReference type="GO" id="GO:0008840">
    <property type="term" value="F:4-hydroxy-tetrahydrodipicolinate synthase activity"/>
    <property type="evidence" value="ECO:0007669"/>
    <property type="project" value="UniProtKB-UniRule"/>
</dbReference>
<sequence>MKELFLLRIFEGSAVALITPMKADGAVDFKKIDELVEWHINEGTDAIVACGTTGEASTLANAEHIAVIEAVVKKVANRVPVIAGTGVNDTQHAIELSTGAEKVGADALLIVTPYYNKASDEGLFLHYQEIAKSVKLPIILYSVASRTNMNIEPLMVKRLAQIPNVVAIKEASGNISQIAEIARLLPEDFTIYSGNDDQVLPIMALGGRGSISTVANIAPKQTHELTQAVLAGDFALAKELQLAQLPLIHAIFCEVNPIPVKTAVGLLGKIEPNFRLPLSAAKGETVERLKKEMTAYGLEVN</sequence>
<dbReference type="SMART" id="SM01130">
    <property type="entry name" value="DHDPS"/>
    <property type="match status" value="1"/>
</dbReference>
<keyword evidence="10 12" id="KW-0704">Schiff base</keyword>
<dbReference type="Pfam" id="PF00701">
    <property type="entry name" value="DHDPS"/>
    <property type="match status" value="1"/>
</dbReference>
<feature type="active site" description="Schiff-base intermediate with substrate" evidence="12 14">
    <location>
        <position position="169"/>
    </location>
</feature>
<dbReference type="GO" id="GO:0009089">
    <property type="term" value="P:lysine biosynthetic process via diaminopimelate"/>
    <property type="evidence" value="ECO:0007669"/>
    <property type="project" value="UniProtKB-UniRule"/>
</dbReference>
<keyword evidence="6 12" id="KW-0028">Amino-acid biosynthesis</keyword>
<keyword evidence="5 12" id="KW-0963">Cytoplasm</keyword>
<dbReference type="GO" id="GO:0019877">
    <property type="term" value="P:diaminopimelate biosynthetic process"/>
    <property type="evidence" value="ECO:0007669"/>
    <property type="project" value="UniProtKB-UniRule"/>
</dbReference>
<dbReference type="PROSITE" id="PS00665">
    <property type="entry name" value="DHDPS_1"/>
    <property type="match status" value="1"/>
</dbReference>
<evidence type="ECO:0000313" key="16">
    <source>
        <dbReference type="EMBL" id="OJG35545.1"/>
    </source>
</evidence>
<dbReference type="Gene3D" id="3.20.20.70">
    <property type="entry name" value="Aldolase class I"/>
    <property type="match status" value="1"/>
</dbReference>
<evidence type="ECO:0000256" key="6">
    <source>
        <dbReference type="ARBA" id="ARBA00022605"/>
    </source>
</evidence>
<evidence type="ECO:0000256" key="3">
    <source>
        <dbReference type="ARBA" id="ARBA00007592"/>
    </source>
</evidence>
<protein>
    <recommendedName>
        <fullName evidence="4 12">4-hydroxy-tetrahydrodipicolinate synthase</fullName>
        <shortName evidence="12">HTPA synthase</shortName>
        <ecNumber evidence="4 12">4.3.3.7</ecNumber>
    </recommendedName>
</protein>
<evidence type="ECO:0000256" key="2">
    <source>
        <dbReference type="ARBA" id="ARBA00005120"/>
    </source>
</evidence>
<evidence type="ECO:0000256" key="7">
    <source>
        <dbReference type="ARBA" id="ARBA00022915"/>
    </source>
</evidence>
<dbReference type="Proteomes" id="UP000183700">
    <property type="component" value="Unassembled WGS sequence"/>
</dbReference>
<reference evidence="16 17" key="1">
    <citation type="submission" date="2014-12" db="EMBL/GenBank/DDBJ databases">
        <title>Draft genome sequences of 29 type strains of Enterococci.</title>
        <authorList>
            <person name="Zhong Z."/>
            <person name="Sun Z."/>
            <person name="Liu W."/>
            <person name="Zhang W."/>
            <person name="Zhang H."/>
        </authorList>
    </citation>
    <scope>NUCLEOTIDE SEQUENCE [LARGE SCALE GENOMIC DNA]</scope>
    <source>
        <strain evidence="16 17">DSM 22802</strain>
    </source>
</reference>
<dbReference type="GO" id="GO:0005829">
    <property type="term" value="C:cytosol"/>
    <property type="evidence" value="ECO:0007669"/>
    <property type="project" value="TreeGrafter"/>
</dbReference>
<evidence type="ECO:0000256" key="8">
    <source>
        <dbReference type="ARBA" id="ARBA00023154"/>
    </source>
</evidence>
<evidence type="ECO:0000256" key="13">
    <source>
        <dbReference type="PIRNR" id="PIRNR001365"/>
    </source>
</evidence>
<keyword evidence="17" id="KW-1185">Reference proteome</keyword>
<accession>A0A1L8SU55</accession>
<evidence type="ECO:0000256" key="1">
    <source>
        <dbReference type="ARBA" id="ARBA00003294"/>
    </source>
</evidence>